<reference evidence="1" key="1">
    <citation type="submission" date="2023-08" db="EMBL/GenBank/DDBJ databases">
        <authorList>
            <person name="Chen Y."/>
            <person name="Shah S."/>
            <person name="Dougan E. K."/>
            <person name="Thang M."/>
            <person name="Chan C."/>
        </authorList>
    </citation>
    <scope>NUCLEOTIDE SEQUENCE</scope>
</reference>
<dbReference type="AlphaFoldDB" id="A0AA36J9X2"/>
<sequence>MESEAMARSVSALEIFADRQPVDFGLTAVVELWLGPNQVLHSNQDTARLGRITGPGSWLSAKQLDTKAAAEKATYAWRLQAPSPGGAESRSACIAFREGDHIIPVVLPREEKVGASPAEIDLLFQVEEVFRAKKLGKELDMDQLASAASHLGAALVSDLTSALDLDDATAIQASLKRMRGSVVPRSAEARRRLCELQPGGPRLLAAVASGDTNELAMATREAARVGGEDAAQFEGYSAAKQKMSTLQAKRLQQQALEVIRGETKERGKAARYQDLESLMAVISVALGRSDWDREWDQIWTEVLEEGRAKVKQMLEVAKAPGDGLPVRDHKLIARIAVLGRKHNLSPVKSKFDQESVAAAVAAQHFATLAAMARDSSGSPEFDIVLEATQKEMQRIAKLWDREGKDEARKLLGQAVQAFQLPEAAQLKASAEQCSQDASAREAQILAEVEKQLSARGESLEETWVRQVVQGLATCRAWRWPEVQEDARETLAKQVEQHLDAMLIEKTMKPDERGRRSW</sequence>
<name>A0AA36J9X2_9DINO</name>
<comment type="caution">
    <text evidence="1">The sequence shown here is derived from an EMBL/GenBank/DDBJ whole genome shotgun (WGS) entry which is preliminary data.</text>
</comment>
<dbReference type="EMBL" id="CAUJNA010003404">
    <property type="protein sequence ID" value="CAJ1401191.1"/>
    <property type="molecule type" value="Genomic_DNA"/>
</dbReference>
<dbReference type="Proteomes" id="UP001178507">
    <property type="component" value="Unassembled WGS sequence"/>
</dbReference>
<proteinExistence type="predicted"/>
<gene>
    <name evidence="1" type="ORF">EVOR1521_LOCUS24384</name>
</gene>
<keyword evidence="2" id="KW-1185">Reference proteome</keyword>
<evidence type="ECO:0000313" key="1">
    <source>
        <dbReference type="EMBL" id="CAJ1401191.1"/>
    </source>
</evidence>
<protein>
    <submittedName>
        <fullName evidence="1">Uncharacterized protein</fullName>
    </submittedName>
</protein>
<evidence type="ECO:0000313" key="2">
    <source>
        <dbReference type="Proteomes" id="UP001178507"/>
    </source>
</evidence>
<organism evidence="1 2">
    <name type="scientific">Effrenium voratum</name>
    <dbReference type="NCBI Taxonomy" id="2562239"/>
    <lineage>
        <taxon>Eukaryota</taxon>
        <taxon>Sar</taxon>
        <taxon>Alveolata</taxon>
        <taxon>Dinophyceae</taxon>
        <taxon>Suessiales</taxon>
        <taxon>Symbiodiniaceae</taxon>
        <taxon>Effrenium</taxon>
    </lineage>
</organism>
<accession>A0AA36J9X2</accession>